<evidence type="ECO:0000256" key="7">
    <source>
        <dbReference type="ARBA" id="ARBA00022917"/>
    </source>
</evidence>
<dbReference type="SUPFAM" id="SSF50249">
    <property type="entry name" value="Nucleic acid-binding proteins"/>
    <property type="match status" value="1"/>
</dbReference>
<feature type="binding site" evidence="9">
    <location>
        <position position="214"/>
    </location>
    <ligand>
        <name>L-aspartate</name>
        <dbReference type="ChEBI" id="CHEBI:29991"/>
    </ligand>
</feature>
<dbReference type="Pfam" id="PF00152">
    <property type="entry name" value="tRNA-synt_2"/>
    <property type="match status" value="1"/>
</dbReference>
<evidence type="ECO:0000256" key="5">
    <source>
        <dbReference type="ARBA" id="ARBA00022741"/>
    </source>
</evidence>
<evidence type="ECO:0000256" key="8">
    <source>
        <dbReference type="ARBA" id="ARBA00023146"/>
    </source>
</evidence>
<dbReference type="Pfam" id="PF01336">
    <property type="entry name" value="tRNA_anti-codon"/>
    <property type="match status" value="1"/>
</dbReference>
<evidence type="ECO:0000313" key="12">
    <source>
        <dbReference type="Proteomes" id="UP000034837"/>
    </source>
</evidence>
<feature type="binding site" evidence="9">
    <location>
        <begin position="214"/>
        <end position="216"/>
    </location>
    <ligand>
        <name>ATP</name>
        <dbReference type="ChEBI" id="CHEBI:30616"/>
    </ligand>
</feature>
<proteinExistence type="inferred from homology"/>
<feature type="region of interest" description="Aspartate" evidence="9">
    <location>
        <begin position="193"/>
        <end position="196"/>
    </location>
</feature>
<dbReference type="GO" id="GO:0004815">
    <property type="term" value="F:aspartate-tRNA ligase activity"/>
    <property type="evidence" value="ECO:0007669"/>
    <property type="project" value="UniProtKB-UniRule"/>
</dbReference>
<comment type="function">
    <text evidence="9">Catalyzes the attachment of L-aspartate to tRNA(Asp) in a two-step reaction: L-aspartate is first activated by ATP to form Asp-AMP and then transferred to the acceptor end of tRNA(Asp).</text>
</comment>
<comment type="subunit">
    <text evidence="9">Homodimer.</text>
</comment>
<keyword evidence="4 9" id="KW-0436">Ligase</keyword>
<protein>
    <recommendedName>
        <fullName evidence="9">Aspartate--tRNA ligase</fullName>
        <ecNumber evidence="9">6.1.1.12</ecNumber>
    </recommendedName>
    <alternativeName>
        <fullName evidence="9">Aspartyl-tRNA synthetase</fullName>
        <shortName evidence="9">AspRS</shortName>
    </alternativeName>
</protein>
<gene>
    <name evidence="9" type="primary">aspS</name>
    <name evidence="11" type="ORF">UV20_C0006G0060</name>
</gene>
<sequence length="451" mass="51960">MRTLIKETPTKVGEEIEIQGSIQTRRNLGKIVFLDVRDRSGLIQVICAPGEMSNDYEAVKDVRSEFAVQIFGIINKRNEKNINPNLITGKIELLAKSFKVLATAEPLPLDPADEKMGLDVYLDSLPLTLRTEKNRALFKIQAEIVNAFRNFLLNQDFIEFPCPKLVGESTEGGANVFSLEYFGHKAYLAQSPQFYKQIMVGVYERVFTIGNVYRAEKHATTRHINEYTSLDLEYGFIKDHLDVINLEIEFIKFLDKHLAKDAASELKLWDFQPLLIPEKFPILKLREVQELIKKETGTDHTNEPDLEPNEEQWIGEYAKNKWQSDFVFVTHYPTNKRPVYTYPDENDPEFTKSFDLLFRGVEITTGGQRINNYNQLVENIKKWGYKLDSFSFYLQAFKYGMPPEGGLAIGLERLTAKLLGIENVKRATLFPRDLNRIDLQLSPPEYKQKEG</sequence>
<keyword evidence="6 9" id="KW-0067">ATP-binding</keyword>
<dbReference type="PANTHER" id="PTHR43450:SF1">
    <property type="entry name" value="ASPARTATE--TRNA LIGASE, CYTOPLASMIC"/>
    <property type="match status" value="1"/>
</dbReference>
<feature type="binding site" evidence="9">
    <location>
        <position position="369"/>
    </location>
    <ligand>
        <name>L-aspartate</name>
        <dbReference type="ChEBI" id="CHEBI:29991"/>
    </ligand>
</feature>
<dbReference type="Gene3D" id="3.30.930.10">
    <property type="entry name" value="Bira Bifunctional Protein, Domain 2"/>
    <property type="match status" value="1"/>
</dbReference>
<dbReference type="InterPro" id="IPR004365">
    <property type="entry name" value="NA-bd_OB_tRNA"/>
</dbReference>
<dbReference type="Gene3D" id="2.40.50.140">
    <property type="entry name" value="Nucleic acid-binding proteins"/>
    <property type="match status" value="1"/>
</dbReference>
<feature type="binding site" evidence="9">
    <location>
        <position position="362"/>
    </location>
    <ligand>
        <name>ATP</name>
        <dbReference type="ChEBI" id="CHEBI:30616"/>
    </ligand>
</feature>
<comment type="subcellular location">
    <subcellularLocation>
        <location evidence="1 9">Cytoplasm</location>
    </subcellularLocation>
</comment>
<organism evidence="11 12">
    <name type="scientific">Candidatus Magasanikbacteria bacterium GW2011_GWA2_42_32</name>
    <dbReference type="NCBI Taxonomy" id="1619039"/>
    <lineage>
        <taxon>Bacteria</taxon>
        <taxon>Candidatus Magasanikiibacteriota</taxon>
    </lineage>
</organism>
<dbReference type="GO" id="GO:0006422">
    <property type="term" value="P:aspartyl-tRNA aminoacylation"/>
    <property type="evidence" value="ECO:0007669"/>
    <property type="project" value="UniProtKB-UniRule"/>
</dbReference>
<dbReference type="InterPro" id="IPR004364">
    <property type="entry name" value="Aa-tRNA-synt_II"/>
</dbReference>
<evidence type="ECO:0000256" key="3">
    <source>
        <dbReference type="ARBA" id="ARBA00022490"/>
    </source>
</evidence>
<evidence type="ECO:0000313" key="11">
    <source>
        <dbReference type="EMBL" id="KKS56777.1"/>
    </source>
</evidence>
<comment type="similarity">
    <text evidence="2 9">Belongs to the class-II aminoacyl-tRNA synthetase family. Type 2 subfamily.</text>
</comment>
<dbReference type="HAMAP" id="MF_02075">
    <property type="entry name" value="Asp_tRNA_synth_type2"/>
    <property type="match status" value="1"/>
</dbReference>
<dbReference type="InterPro" id="IPR012340">
    <property type="entry name" value="NA-bd_OB-fold"/>
</dbReference>
<dbReference type="NCBIfam" id="NF003483">
    <property type="entry name" value="PRK05159.1"/>
    <property type="match status" value="1"/>
</dbReference>
<dbReference type="InterPro" id="IPR004523">
    <property type="entry name" value="Asp-tRNA_synthase_2"/>
</dbReference>
<dbReference type="AlphaFoldDB" id="A0A0G1A6W0"/>
<dbReference type="GO" id="GO:0005829">
    <property type="term" value="C:cytosol"/>
    <property type="evidence" value="ECO:0007669"/>
    <property type="project" value="TreeGrafter"/>
</dbReference>
<dbReference type="GO" id="GO:0003723">
    <property type="term" value="F:RNA binding"/>
    <property type="evidence" value="ECO:0007669"/>
    <property type="project" value="TreeGrafter"/>
</dbReference>
<evidence type="ECO:0000256" key="6">
    <source>
        <dbReference type="ARBA" id="ARBA00022840"/>
    </source>
</evidence>
<dbReference type="SUPFAM" id="SSF55681">
    <property type="entry name" value="Class II aaRS and biotin synthetases"/>
    <property type="match status" value="1"/>
</dbReference>
<dbReference type="InterPro" id="IPR002312">
    <property type="entry name" value="Asp/Asn-tRNA-synth_IIb"/>
</dbReference>
<name>A0A0G1A6W0_9BACT</name>
<evidence type="ECO:0000256" key="9">
    <source>
        <dbReference type="HAMAP-Rule" id="MF_02075"/>
    </source>
</evidence>
<feature type="binding site" evidence="9">
    <location>
        <begin position="410"/>
        <end position="413"/>
    </location>
    <ligand>
        <name>ATP</name>
        <dbReference type="ChEBI" id="CHEBI:30616"/>
    </ligand>
</feature>
<comment type="catalytic activity">
    <reaction evidence="9">
        <text>tRNA(Asp) + L-aspartate + ATP = L-aspartyl-tRNA(Asp) + AMP + diphosphate</text>
        <dbReference type="Rhea" id="RHEA:19649"/>
        <dbReference type="Rhea" id="RHEA-COMP:9660"/>
        <dbReference type="Rhea" id="RHEA-COMP:9678"/>
        <dbReference type="ChEBI" id="CHEBI:29991"/>
        <dbReference type="ChEBI" id="CHEBI:30616"/>
        <dbReference type="ChEBI" id="CHEBI:33019"/>
        <dbReference type="ChEBI" id="CHEBI:78442"/>
        <dbReference type="ChEBI" id="CHEBI:78516"/>
        <dbReference type="ChEBI" id="CHEBI:456215"/>
        <dbReference type="EC" id="6.1.1.12"/>
    </reaction>
</comment>
<dbReference type="GO" id="GO:0005524">
    <property type="term" value="F:ATP binding"/>
    <property type="evidence" value="ECO:0007669"/>
    <property type="project" value="UniProtKB-UniRule"/>
</dbReference>
<feature type="domain" description="Aminoacyl-transfer RNA synthetases class-II family profile" evidence="10">
    <location>
        <begin position="138"/>
        <end position="431"/>
    </location>
</feature>
<dbReference type="PATRIC" id="fig|1619039.3.peg.812"/>
<keyword evidence="5 9" id="KW-0547">Nucleotide-binding</keyword>
<keyword evidence="8 9" id="KW-0030">Aminoacyl-tRNA synthetase</keyword>
<evidence type="ECO:0000256" key="4">
    <source>
        <dbReference type="ARBA" id="ARBA00022598"/>
    </source>
</evidence>
<dbReference type="InterPro" id="IPR045864">
    <property type="entry name" value="aa-tRNA-synth_II/BPL/LPL"/>
</dbReference>
<comment type="caution">
    <text evidence="11">The sequence shown here is derived from an EMBL/GenBank/DDBJ whole genome shotgun (WGS) entry which is preliminary data.</text>
</comment>
<dbReference type="PANTHER" id="PTHR43450">
    <property type="entry name" value="ASPARTYL-TRNA SYNTHETASE"/>
    <property type="match status" value="1"/>
</dbReference>
<feature type="binding site" evidence="9">
    <location>
        <position position="171"/>
    </location>
    <ligand>
        <name>L-aspartate</name>
        <dbReference type="ChEBI" id="CHEBI:29991"/>
    </ligand>
</feature>
<dbReference type="PRINTS" id="PR01042">
    <property type="entry name" value="TRNASYNTHASP"/>
</dbReference>
<feature type="binding site" evidence="9">
    <location>
        <position position="365"/>
    </location>
    <ligand>
        <name>L-aspartate</name>
        <dbReference type="ChEBI" id="CHEBI:29991"/>
    </ligand>
</feature>
<keyword evidence="7 9" id="KW-0648">Protein biosynthesis</keyword>
<dbReference type="InterPro" id="IPR006195">
    <property type="entry name" value="aa-tRNA-synth_II"/>
</dbReference>
<accession>A0A0G1A6W0</accession>
<comment type="caution">
    <text evidence="9">Lacks conserved residue(s) required for the propagation of feature annotation.</text>
</comment>
<dbReference type="Proteomes" id="UP000034837">
    <property type="component" value="Unassembled WGS sequence"/>
</dbReference>
<dbReference type="PROSITE" id="PS50862">
    <property type="entry name" value="AA_TRNA_LIGASE_II"/>
    <property type="match status" value="1"/>
</dbReference>
<reference evidence="11 12" key="1">
    <citation type="journal article" date="2015" name="Nature">
        <title>rRNA introns, odd ribosomes, and small enigmatic genomes across a large radiation of phyla.</title>
        <authorList>
            <person name="Brown C.T."/>
            <person name="Hug L.A."/>
            <person name="Thomas B.C."/>
            <person name="Sharon I."/>
            <person name="Castelle C.J."/>
            <person name="Singh A."/>
            <person name="Wilkins M.J."/>
            <person name="Williams K.H."/>
            <person name="Banfield J.F."/>
        </authorList>
    </citation>
    <scope>NUCLEOTIDE SEQUENCE [LARGE SCALE GENOMIC DNA]</scope>
</reference>
<dbReference type="EMBL" id="LCDO01000006">
    <property type="protein sequence ID" value="KKS56777.1"/>
    <property type="molecule type" value="Genomic_DNA"/>
</dbReference>
<evidence type="ECO:0000256" key="2">
    <source>
        <dbReference type="ARBA" id="ARBA00005312"/>
    </source>
</evidence>
<dbReference type="EC" id="6.1.1.12" evidence="9"/>
<evidence type="ECO:0000256" key="1">
    <source>
        <dbReference type="ARBA" id="ARBA00004496"/>
    </source>
</evidence>
<dbReference type="GO" id="GO:0017101">
    <property type="term" value="C:aminoacyl-tRNA synthetase multienzyme complex"/>
    <property type="evidence" value="ECO:0007669"/>
    <property type="project" value="TreeGrafter"/>
</dbReference>
<keyword evidence="3 9" id="KW-0963">Cytoplasm</keyword>
<evidence type="ECO:0000259" key="10">
    <source>
        <dbReference type="PROSITE" id="PS50862"/>
    </source>
</evidence>